<dbReference type="AlphaFoldDB" id="A0A1F6M3V9"/>
<evidence type="ECO:0000259" key="9">
    <source>
        <dbReference type="Pfam" id="PF00814"/>
    </source>
</evidence>
<comment type="caution">
    <text evidence="8">Lacks conserved residue(s) required for the propagation of feature annotation.</text>
</comment>
<dbReference type="Gene3D" id="3.30.420.40">
    <property type="match status" value="2"/>
</dbReference>
<dbReference type="SUPFAM" id="SSF53067">
    <property type="entry name" value="Actin-like ATPase domain"/>
    <property type="match status" value="2"/>
</dbReference>
<feature type="binding site" evidence="8">
    <location>
        <position position="179"/>
    </location>
    <ligand>
        <name>substrate</name>
    </ligand>
</feature>
<evidence type="ECO:0000313" key="11">
    <source>
        <dbReference type="Proteomes" id="UP000178742"/>
    </source>
</evidence>
<keyword evidence="4 8" id="KW-0479">Metal-binding</keyword>
<keyword evidence="2 8" id="KW-0808">Transferase</keyword>
<evidence type="ECO:0000256" key="1">
    <source>
        <dbReference type="ARBA" id="ARBA00022490"/>
    </source>
</evidence>
<dbReference type="GO" id="GO:0002949">
    <property type="term" value="P:tRNA threonylcarbamoyladenosine modification"/>
    <property type="evidence" value="ECO:0007669"/>
    <property type="project" value="UniProtKB-UniRule"/>
</dbReference>
<comment type="catalytic activity">
    <reaction evidence="7 8">
        <text>L-threonylcarbamoyladenylate + adenosine(37) in tRNA = N(6)-L-threonylcarbamoyladenosine(37) in tRNA + AMP + H(+)</text>
        <dbReference type="Rhea" id="RHEA:37059"/>
        <dbReference type="Rhea" id="RHEA-COMP:10162"/>
        <dbReference type="Rhea" id="RHEA-COMP:10163"/>
        <dbReference type="ChEBI" id="CHEBI:15378"/>
        <dbReference type="ChEBI" id="CHEBI:73682"/>
        <dbReference type="ChEBI" id="CHEBI:74411"/>
        <dbReference type="ChEBI" id="CHEBI:74418"/>
        <dbReference type="ChEBI" id="CHEBI:456215"/>
        <dbReference type="EC" id="2.3.1.234"/>
    </reaction>
</comment>
<name>A0A1F6M3V9_9BACT</name>
<organism evidence="10 11">
    <name type="scientific">Candidatus Magasanikbacteria bacterium RIFCSPHIGHO2_02_FULL_41_13</name>
    <dbReference type="NCBI Taxonomy" id="1798676"/>
    <lineage>
        <taxon>Bacteria</taxon>
        <taxon>Candidatus Magasanikiibacteriota</taxon>
    </lineage>
</organism>
<dbReference type="NCBIfam" id="TIGR00329">
    <property type="entry name" value="gcp_kae1"/>
    <property type="match status" value="1"/>
</dbReference>
<dbReference type="InterPro" id="IPR000905">
    <property type="entry name" value="Gcp-like_dom"/>
</dbReference>
<dbReference type="Proteomes" id="UP000178742">
    <property type="component" value="Unassembled WGS sequence"/>
</dbReference>
<feature type="binding site" evidence="8">
    <location>
        <position position="118"/>
    </location>
    <ligand>
        <name>Fe cation</name>
        <dbReference type="ChEBI" id="CHEBI:24875"/>
    </ligand>
</feature>
<proteinExistence type="inferred from homology"/>
<keyword evidence="6 8" id="KW-0012">Acyltransferase</keyword>
<dbReference type="InterPro" id="IPR022450">
    <property type="entry name" value="TsaD"/>
</dbReference>
<feature type="binding site" evidence="8">
    <location>
        <begin position="146"/>
        <end position="150"/>
    </location>
    <ligand>
        <name>substrate</name>
    </ligand>
</feature>
<dbReference type="NCBIfam" id="TIGR03723">
    <property type="entry name" value="T6A_TsaD_YgjD"/>
    <property type="match status" value="1"/>
</dbReference>
<dbReference type="FunFam" id="3.30.420.40:FF:000012">
    <property type="entry name" value="tRNA N6-adenosine threonylcarbamoyltransferase"/>
    <property type="match status" value="1"/>
</dbReference>
<dbReference type="GO" id="GO:0005506">
    <property type="term" value="F:iron ion binding"/>
    <property type="evidence" value="ECO:0007669"/>
    <property type="project" value="UniProtKB-UniRule"/>
</dbReference>
<evidence type="ECO:0000256" key="7">
    <source>
        <dbReference type="ARBA" id="ARBA00048117"/>
    </source>
</evidence>
<sequence length="358" mass="39438">MKPVYILAIDTSCDDTSVAVLKNDRVLSNIVSSQLDIHREWGGVVPNLARREHEKMIDGCVKVAFKRSALKDMKKLTAIAVTYGPGLAPALQVGVTKAKDLAEELKLPLIAVNHMEGHTLSTFLKSKEGKNYAGMKKPKFPFMAVCVSGGHTEIIWVEKIGSYKLIGQTVDDAAGEAFDKVARMLELGYPGGPIISKLAETGDPQRYPLPRPMKDSHDYNFSFSGLKTACLYNTNDLREKLGKKFATIIPDYCASFQEAVVDSLLIKVQKAAKKLGPKMIVIGGGVSANNRLRSKFRASLKDLGIPVYAPSKKMCTDNAAMIAIAAYYKFLRGEIVKDRIHFQRDPSITIETLRSEEK</sequence>
<keyword evidence="1 8" id="KW-0963">Cytoplasm</keyword>
<evidence type="ECO:0000313" key="10">
    <source>
        <dbReference type="EMBL" id="OGH66243.1"/>
    </source>
</evidence>
<dbReference type="PRINTS" id="PR00789">
    <property type="entry name" value="OSIALOPTASE"/>
</dbReference>
<protein>
    <recommendedName>
        <fullName evidence="8">tRNA N6-adenosine threonylcarbamoyltransferase</fullName>
        <ecNumber evidence="8">2.3.1.234</ecNumber>
    </recommendedName>
    <alternativeName>
        <fullName evidence="8">N6-L-threonylcarbamoyladenine synthase</fullName>
        <shortName evidence="8">t(6)A synthase</shortName>
    </alternativeName>
    <alternativeName>
        <fullName evidence="8">t(6)A37 threonylcarbamoyladenosine biosynthesis protein TsaD</fullName>
    </alternativeName>
    <alternativeName>
        <fullName evidence="8">tRNA threonylcarbamoyladenosine biosynthesis protein TsaD</fullName>
    </alternativeName>
</protein>
<dbReference type="Pfam" id="PF00814">
    <property type="entry name" value="TsaD"/>
    <property type="match status" value="1"/>
</dbReference>
<dbReference type="EMBL" id="MFPX01000023">
    <property type="protein sequence ID" value="OGH66243.1"/>
    <property type="molecule type" value="Genomic_DNA"/>
</dbReference>
<evidence type="ECO:0000256" key="2">
    <source>
        <dbReference type="ARBA" id="ARBA00022679"/>
    </source>
</evidence>
<keyword evidence="5 8" id="KW-0408">Iron</keyword>
<gene>
    <name evidence="8" type="primary">tsaD</name>
    <name evidence="10" type="ORF">A3B90_02570</name>
</gene>
<feature type="domain" description="Gcp-like" evidence="9">
    <location>
        <begin position="26"/>
        <end position="323"/>
    </location>
</feature>
<dbReference type="InterPro" id="IPR017861">
    <property type="entry name" value="KAE1/TsaD"/>
</dbReference>
<feature type="binding site" evidence="8">
    <location>
        <position position="114"/>
    </location>
    <ligand>
        <name>Fe cation</name>
        <dbReference type="ChEBI" id="CHEBI:24875"/>
    </ligand>
</feature>
<feature type="binding site" evidence="8">
    <location>
        <position position="289"/>
    </location>
    <ligand>
        <name>substrate</name>
    </ligand>
</feature>
<dbReference type="InterPro" id="IPR043129">
    <property type="entry name" value="ATPase_NBD"/>
</dbReference>
<dbReference type="GO" id="GO:0061711">
    <property type="term" value="F:tRNA N(6)-L-threonylcarbamoyladenine synthase activity"/>
    <property type="evidence" value="ECO:0007669"/>
    <property type="project" value="UniProtKB-EC"/>
</dbReference>
<dbReference type="HAMAP" id="MF_01445">
    <property type="entry name" value="TsaD"/>
    <property type="match status" value="1"/>
</dbReference>
<dbReference type="CDD" id="cd24133">
    <property type="entry name" value="ASKHA_NBD_TsaD_bac"/>
    <property type="match status" value="1"/>
</dbReference>
<feature type="binding site" evidence="8">
    <location>
        <position position="192"/>
    </location>
    <ligand>
        <name>substrate</name>
    </ligand>
</feature>
<dbReference type="EC" id="2.3.1.234" evidence="8"/>
<dbReference type="PANTHER" id="PTHR11735">
    <property type="entry name" value="TRNA N6-ADENOSINE THREONYLCARBAMOYLTRANSFERASE"/>
    <property type="match status" value="1"/>
</dbReference>
<evidence type="ECO:0000256" key="8">
    <source>
        <dbReference type="HAMAP-Rule" id="MF_01445"/>
    </source>
</evidence>
<dbReference type="STRING" id="1798676.A3B90_02570"/>
<dbReference type="GO" id="GO:0005737">
    <property type="term" value="C:cytoplasm"/>
    <property type="evidence" value="ECO:0007669"/>
    <property type="project" value="UniProtKB-SubCell"/>
</dbReference>
<accession>A0A1F6M3V9</accession>
<evidence type="ECO:0000256" key="5">
    <source>
        <dbReference type="ARBA" id="ARBA00023004"/>
    </source>
</evidence>
<feature type="binding site" evidence="8">
    <location>
        <position position="317"/>
    </location>
    <ligand>
        <name>Fe cation</name>
        <dbReference type="ChEBI" id="CHEBI:24875"/>
    </ligand>
</feature>
<comment type="cofactor">
    <cofactor evidence="8">
        <name>Fe(2+)</name>
        <dbReference type="ChEBI" id="CHEBI:29033"/>
    </cofactor>
    <text evidence="8">Binds 1 Fe(2+) ion per subunit.</text>
</comment>
<comment type="caution">
    <text evidence="10">The sequence shown here is derived from an EMBL/GenBank/DDBJ whole genome shotgun (WGS) entry which is preliminary data.</text>
</comment>
<comment type="subcellular location">
    <subcellularLocation>
        <location evidence="8">Cytoplasm</location>
    </subcellularLocation>
</comment>
<evidence type="ECO:0000256" key="6">
    <source>
        <dbReference type="ARBA" id="ARBA00023315"/>
    </source>
</evidence>
<dbReference type="FunFam" id="3.30.420.40:FF:000040">
    <property type="entry name" value="tRNA N6-adenosine threonylcarbamoyltransferase"/>
    <property type="match status" value="1"/>
</dbReference>
<dbReference type="PANTHER" id="PTHR11735:SF6">
    <property type="entry name" value="TRNA N6-ADENOSINE THREONYLCARBAMOYLTRANSFERASE, MITOCHONDRIAL"/>
    <property type="match status" value="1"/>
</dbReference>
<reference evidence="10 11" key="1">
    <citation type="journal article" date="2016" name="Nat. Commun.">
        <title>Thousands of microbial genomes shed light on interconnected biogeochemical processes in an aquifer system.</title>
        <authorList>
            <person name="Anantharaman K."/>
            <person name="Brown C.T."/>
            <person name="Hug L.A."/>
            <person name="Sharon I."/>
            <person name="Castelle C.J."/>
            <person name="Probst A.J."/>
            <person name="Thomas B.C."/>
            <person name="Singh A."/>
            <person name="Wilkins M.J."/>
            <person name="Karaoz U."/>
            <person name="Brodie E.L."/>
            <person name="Williams K.H."/>
            <person name="Hubbard S.S."/>
            <person name="Banfield J.F."/>
        </authorList>
    </citation>
    <scope>NUCLEOTIDE SEQUENCE [LARGE SCALE GENOMIC DNA]</scope>
</reference>
<keyword evidence="3 8" id="KW-0819">tRNA processing</keyword>
<evidence type="ECO:0000256" key="3">
    <source>
        <dbReference type="ARBA" id="ARBA00022694"/>
    </source>
</evidence>
<evidence type="ECO:0000256" key="4">
    <source>
        <dbReference type="ARBA" id="ARBA00022723"/>
    </source>
</evidence>
<comment type="similarity">
    <text evidence="8">Belongs to the KAE1 / TsaD family.</text>
</comment>
<comment type="function">
    <text evidence="8">Required for the formation of a threonylcarbamoyl group on adenosine at position 37 (t(6)A37) in tRNAs that read codons beginning with adenine. Is involved in the transfer of the threonylcarbamoyl moiety of threonylcarbamoyl-AMP (TC-AMP) to the N6 group of A37, together with TsaE and TsaB. TsaD likely plays a direct catalytic role in this reaction.</text>
</comment>